<dbReference type="InterPro" id="IPR051821">
    <property type="entry name" value="Asp/Asn_beta-hydroxylase"/>
</dbReference>
<evidence type="ECO:0000256" key="3">
    <source>
        <dbReference type="ARBA" id="ARBA00023002"/>
    </source>
</evidence>
<dbReference type="InterPro" id="IPR027443">
    <property type="entry name" value="IPNS-like_sf"/>
</dbReference>
<reference evidence="5 6" key="1">
    <citation type="submission" date="2017-06" db="EMBL/GenBank/DDBJ databases">
        <title>Genome sequencing of cyanobaciteial culture collection at National Institute for Environmental Studies (NIES).</title>
        <authorList>
            <person name="Hirose Y."/>
            <person name="Shimura Y."/>
            <person name="Fujisawa T."/>
            <person name="Nakamura Y."/>
            <person name="Kawachi M."/>
        </authorList>
    </citation>
    <scope>NUCLEOTIDE SEQUENCE [LARGE SCALE GENOMIC DNA]</scope>
    <source>
        <strain evidence="5 6">NIES-4072</strain>
    </source>
</reference>
<name>A0A2R5FRQ7_NOSCO</name>
<dbReference type="InterPro" id="IPR007803">
    <property type="entry name" value="Asp/Arg/Pro-Hydrxlase"/>
</dbReference>
<dbReference type="RefSeq" id="WP_109011340.1">
    <property type="nucleotide sequence ID" value="NZ_BDUD01000001.1"/>
</dbReference>
<comment type="caution">
    <text evidence="5">The sequence shown here is derived from an EMBL/GenBank/DDBJ whole genome shotgun (WGS) entry which is preliminary data.</text>
</comment>
<dbReference type="AlphaFoldDB" id="A0A2R5FRQ7"/>
<dbReference type="GO" id="GO:0016020">
    <property type="term" value="C:membrane"/>
    <property type="evidence" value="ECO:0007669"/>
    <property type="project" value="TreeGrafter"/>
</dbReference>
<keyword evidence="2" id="KW-0223">Dioxygenase</keyword>
<evidence type="ECO:0000313" key="6">
    <source>
        <dbReference type="Proteomes" id="UP000245124"/>
    </source>
</evidence>
<dbReference type="Pfam" id="PF05118">
    <property type="entry name" value="Asp_Arg_Hydrox"/>
    <property type="match status" value="1"/>
</dbReference>
<comment type="similarity">
    <text evidence="1">Belongs to the aspartyl/asparaginyl beta-hydroxylase family.</text>
</comment>
<dbReference type="Proteomes" id="UP000245124">
    <property type="component" value="Unassembled WGS sequence"/>
</dbReference>
<evidence type="ECO:0000256" key="1">
    <source>
        <dbReference type="ARBA" id="ARBA00007730"/>
    </source>
</evidence>
<dbReference type="Gene3D" id="2.60.120.330">
    <property type="entry name" value="B-lactam Antibiotic, Isopenicillin N Synthase, Chain"/>
    <property type="match status" value="1"/>
</dbReference>
<evidence type="ECO:0000313" key="5">
    <source>
        <dbReference type="EMBL" id="GBG21442.1"/>
    </source>
</evidence>
<dbReference type="PANTHER" id="PTHR46332">
    <property type="entry name" value="ASPARTATE BETA-HYDROXYLASE DOMAIN-CONTAINING PROTEIN 2"/>
    <property type="match status" value="1"/>
</dbReference>
<evidence type="ECO:0000256" key="2">
    <source>
        <dbReference type="ARBA" id="ARBA00022964"/>
    </source>
</evidence>
<gene>
    <name evidence="5" type="ORF">NIES4072_51260</name>
</gene>
<accession>A0A2R5FRQ7</accession>
<keyword evidence="3" id="KW-0560">Oxidoreductase</keyword>
<feature type="domain" description="Aspartyl/asparaginy/proline hydroxylase" evidence="4">
    <location>
        <begin position="16"/>
        <end position="159"/>
    </location>
</feature>
<dbReference type="GO" id="GO:0051213">
    <property type="term" value="F:dioxygenase activity"/>
    <property type="evidence" value="ECO:0007669"/>
    <property type="project" value="UniProtKB-KW"/>
</dbReference>
<organism evidence="5 6">
    <name type="scientific">Nostoc commune NIES-4072</name>
    <dbReference type="NCBI Taxonomy" id="2005467"/>
    <lineage>
        <taxon>Bacteria</taxon>
        <taxon>Bacillati</taxon>
        <taxon>Cyanobacteriota</taxon>
        <taxon>Cyanophyceae</taxon>
        <taxon>Nostocales</taxon>
        <taxon>Nostocaceae</taxon>
        <taxon>Nostoc</taxon>
    </lineage>
</organism>
<protein>
    <submittedName>
        <fullName evidence="5">Putative hydroxylase</fullName>
    </submittedName>
</protein>
<dbReference type="SUPFAM" id="SSF51197">
    <property type="entry name" value="Clavaminate synthase-like"/>
    <property type="match status" value="1"/>
</dbReference>
<dbReference type="PANTHER" id="PTHR46332:SF5">
    <property type="entry name" value="ASPARTATE BETA-HYDROXYLASE DOMAIN CONTAINING 2"/>
    <property type="match status" value="1"/>
</dbReference>
<keyword evidence="6" id="KW-1185">Reference proteome</keyword>
<proteinExistence type="inferred from homology"/>
<evidence type="ECO:0000259" key="4">
    <source>
        <dbReference type="Pfam" id="PF05118"/>
    </source>
</evidence>
<sequence>MFYETTIFRFTQNLELNWLLIKEEFHRLQQNDSIPWQKEFLYNKGWDIFTLYSFGKKLEDNCRLCPETTQLIEAIPGMTTATFSSLAPGTHILPHEGYINTVLRCHLGLIVADDCAIRVGDETKTWQEGKCLVFDDTVEHEVWNRSNISRIVLLIDFKKSQFSKLPQI</sequence>
<dbReference type="OrthoDB" id="21665at2"/>
<dbReference type="EMBL" id="BDUD01000001">
    <property type="protein sequence ID" value="GBG21442.1"/>
    <property type="molecule type" value="Genomic_DNA"/>
</dbReference>